<sequence length="408" mass="45403">MLFAFICSAKLAETSFHCLRSFTFAGASHVLTADIRGFGLKQTRDLRNRFVRTSSRNLLMTFARLISVRSFSSSTERQLWRVIFYGSDSFSLKSLQLLNENRLKRTEIPQVVDSIKVVCPKLKGLVADYALKEDIPLCEWPYAVPANTFDIGVVVSFGHLIPASSIHACKYGMINVHPSLLPRWRGAAPLVHTLLAGDTESGISVITVAPKRFDTGKIVAQKTVAVPQGIHLVEYTSMMAKLGANLLLHCLQDLPVLLSEARDQGSAGVTKASKISPSMGAVRWAQHTAEYIDRLYRAVGNFTTLTTTWHGCRVKLFDMVPPEQLVTAKLEQLVKTKNVKPGHCYYHAKRKILCIKCKEGWVAFSAITVKGHKRMTATDFSCGFLGKVPEHERYFSDENIVREAAVNT</sequence>
<accession>A0A131YQG4</accession>
<comment type="catalytic activity">
    <reaction evidence="9">
        <text>L-methionyl-tRNA(fMet) + (6R)-10-formyltetrahydrofolate = N-formyl-L-methionyl-tRNA(fMet) + (6S)-5,6,7,8-tetrahydrofolate + H(+)</text>
        <dbReference type="Rhea" id="RHEA:24380"/>
        <dbReference type="Rhea" id="RHEA-COMP:9952"/>
        <dbReference type="Rhea" id="RHEA-COMP:9953"/>
        <dbReference type="ChEBI" id="CHEBI:15378"/>
        <dbReference type="ChEBI" id="CHEBI:57453"/>
        <dbReference type="ChEBI" id="CHEBI:78530"/>
        <dbReference type="ChEBI" id="CHEBI:78844"/>
        <dbReference type="ChEBI" id="CHEBI:195366"/>
        <dbReference type="EC" id="2.1.2.9"/>
    </reaction>
    <physiologicalReaction direction="left-to-right" evidence="9">
        <dbReference type="Rhea" id="RHEA:24381"/>
    </physiologicalReaction>
</comment>
<feature type="domain" description="Formyl transferase N-terminal" evidence="11">
    <location>
        <begin position="148"/>
        <end position="248"/>
    </location>
</feature>
<organism evidence="13">
    <name type="scientific">Rhipicephalus appendiculatus</name>
    <name type="common">Brown ear tick</name>
    <dbReference type="NCBI Taxonomy" id="34631"/>
    <lineage>
        <taxon>Eukaryota</taxon>
        <taxon>Metazoa</taxon>
        <taxon>Ecdysozoa</taxon>
        <taxon>Arthropoda</taxon>
        <taxon>Chelicerata</taxon>
        <taxon>Arachnida</taxon>
        <taxon>Acari</taxon>
        <taxon>Parasitiformes</taxon>
        <taxon>Ixodida</taxon>
        <taxon>Ixodoidea</taxon>
        <taxon>Ixodidae</taxon>
        <taxon>Rhipicephalinae</taxon>
        <taxon>Rhipicephalus</taxon>
        <taxon>Rhipicephalus</taxon>
    </lineage>
</organism>
<dbReference type="InterPro" id="IPR011034">
    <property type="entry name" value="Formyl_transferase-like_C_sf"/>
</dbReference>
<comment type="function">
    <text evidence="10">Methionyl-tRNA formyltransferase that formylates methionyl-tRNA in mitochondria and is crucial for translation initiation.</text>
</comment>
<dbReference type="EC" id="2.1.2.9" evidence="3"/>
<feature type="domain" description="Formyl transferase C-terminal" evidence="12">
    <location>
        <begin position="274"/>
        <end position="384"/>
    </location>
</feature>
<dbReference type="PANTHER" id="PTHR11138">
    <property type="entry name" value="METHIONYL-TRNA FORMYLTRANSFERASE"/>
    <property type="match status" value="1"/>
</dbReference>
<evidence type="ECO:0000256" key="3">
    <source>
        <dbReference type="ARBA" id="ARBA00012261"/>
    </source>
</evidence>
<dbReference type="SUPFAM" id="SSF53328">
    <property type="entry name" value="Formyltransferase"/>
    <property type="match status" value="1"/>
</dbReference>
<evidence type="ECO:0000256" key="1">
    <source>
        <dbReference type="ARBA" id="ARBA00004173"/>
    </source>
</evidence>
<evidence type="ECO:0000256" key="6">
    <source>
        <dbReference type="ARBA" id="ARBA00022917"/>
    </source>
</evidence>
<dbReference type="Gene3D" id="3.40.50.12230">
    <property type="match status" value="1"/>
</dbReference>
<evidence type="ECO:0000259" key="11">
    <source>
        <dbReference type="Pfam" id="PF00551"/>
    </source>
</evidence>
<evidence type="ECO:0000256" key="2">
    <source>
        <dbReference type="ARBA" id="ARBA00010699"/>
    </source>
</evidence>
<dbReference type="InterPro" id="IPR044135">
    <property type="entry name" value="Met-tRNA-FMT_C"/>
</dbReference>
<protein>
    <recommendedName>
        <fullName evidence="4">Methionyl-tRNA formyltransferase, mitochondrial</fullName>
        <ecNumber evidence="3">2.1.2.9</ecNumber>
    </recommendedName>
</protein>
<dbReference type="InterPro" id="IPR036477">
    <property type="entry name" value="Formyl_transf_N_sf"/>
</dbReference>
<dbReference type="GO" id="GO:0005739">
    <property type="term" value="C:mitochondrion"/>
    <property type="evidence" value="ECO:0007669"/>
    <property type="project" value="UniProtKB-SubCell"/>
</dbReference>
<dbReference type="FunFam" id="3.40.50.12230:FF:000003">
    <property type="entry name" value="methionyl-tRNA formyltransferase, mitochondrial"/>
    <property type="match status" value="1"/>
</dbReference>
<comment type="subcellular location">
    <subcellularLocation>
        <location evidence="1">Mitochondrion</location>
    </subcellularLocation>
</comment>
<keyword evidence="8" id="KW-0496">Mitochondrion</keyword>
<dbReference type="InterPro" id="IPR005793">
    <property type="entry name" value="Formyl_trans_C"/>
</dbReference>
<evidence type="ECO:0000313" key="13">
    <source>
        <dbReference type="EMBL" id="JAP80828.1"/>
    </source>
</evidence>
<dbReference type="CDD" id="cd08646">
    <property type="entry name" value="FMT_core_Met-tRNA-FMT_N"/>
    <property type="match status" value="1"/>
</dbReference>
<keyword evidence="6" id="KW-0648">Protein biosynthesis</keyword>
<evidence type="ECO:0000256" key="5">
    <source>
        <dbReference type="ARBA" id="ARBA00022679"/>
    </source>
</evidence>
<dbReference type="GO" id="GO:0004479">
    <property type="term" value="F:methionyl-tRNA formyltransferase activity"/>
    <property type="evidence" value="ECO:0007669"/>
    <property type="project" value="UniProtKB-EC"/>
</dbReference>
<keyword evidence="7" id="KW-0809">Transit peptide</keyword>
<evidence type="ECO:0000256" key="8">
    <source>
        <dbReference type="ARBA" id="ARBA00023128"/>
    </source>
</evidence>
<dbReference type="AlphaFoldDB" id="A0A131YQG4"/>
<proteinExistence type="inferred from homology"/>
<evidence type="ECO:0000256" key="10">
    <source>
        <dbReference type="ARBA" id="ARBA00057846"/>
    </source>
</evidence>
<dbReference type="SUPFAM" id="SSF50486">
    <property type="entry name" value="FMT C-terminal domain-like"/>
    <property type="match status" value="1"/>
</dbReference>
<dbReference type="PANTHER" id="PTHR11138:SF5">
    <property type="entry name" value="METHIONYL-TRNA FORMYLTRANSFERASE, MITOCHONDRIAL"/>
    <property type="match status" value="1"/>
</dbReference>
<dbReference type="Pfam" id="PF00551">
    <property type="entry name" value="Formyl_trans_N"/>
    <property type="match status" value="1"/>
</dbReference>
<name>A0A131YQG4_RHIAP</name>
<dbReference type="InterPro" id="IPR002376">
    <property type="entry name" value="Formyl_transf_N"/>
</dbReference>
<dbReference type="Pfam" id="PF02911">
    <property type="entry name" value="Formyl_trans_C"/>
    <property type="match status" value="1"/>
</dbReference>
<dbReference type="EMBL" id="GEDV01007729">
    <property type="protein sequence ID" value="JAP80828.1"/>
    <property type="molecule type" value="Transcribed_RNA"/>
</dbReference>
<comment type="similarity">
    <text evidence="2">Belongs to the Fmt family.</text>
</comment>
<evidence type="ECO:0000256" key="7">
    <source>
        <dbReference type="ARBA" id="ARBA00022946"/>
    </source>
</evidence>
<evidence type="ECO:0000256" key="9">
    <source>
        <dbReference type="ARBA" id="ARBA00052555"/>
    </source>
</evidence>
<evidence type="ECO:0000259" key="12">
    <source>
        <dbReference type="Pfam" id="PF02911"/>
    </source>
</evidence>
<dbReference type="CDD" id="cd08704">
    <property type="entry name" value="Met_tRNA_FMT_C"/>
    <property type="match status" value="1"/>
</dbReference>
<dbReference type="InterPro" id="IPR041711">
    <property type="entry name" value="Met-tRNA-FMT_N"/>
</dbReference>
<reference evidence="13" key="1">
    <citation type="journal article" date="2016" name="Ticks Tick Borne Dis.">
        <title>De novo assembly and annotation of the salivary gland transcriptome of Rhipicephalus appendiculatus male and female ticks during blood feeding.</title>
        <authorList>
            <person name="de Castro M.H."/>
            <person name="de Klerk D."/>
            <person name="Pienaar R."/>
            <person name="Latif A.A."/>
            <person name="Rees D.J."/>
            <person name="Mans B.J."/>
        </authorList>
    </citation>
    <scope>NUCLEOTIDE SEQUENCE</scope>
    <source>
        <tissue evidence="13">Salivary glands</tissue>
    </source>
</reference>
<keyword evidence="5 13" id="KW-0808">Transferase</keyword>
<evidence type="ECO:0000256" key="4">
    <source>
        <dbReference type="ARBA" id="ARBA00014185"/>
    </source>
</evidence>